<dbReference type="InterPro" id="IPR028564">
    <property type="entry name" value="MT_TRM10-typ"/>
</dbReference>
<dbReference type="SUPFAM" id="SSF89550">
    <property type="entry name" value="PHP domain-like"/>
    <property type="match status" value="1"/>
</dbReference>
<dbReference type="PROSITE" id="PS51675">
    <property type="entry name" value="SAM_MT_TRM10"/>
    <property type="match status" value="1"/>
</dbReference>
<comment type="caution">
    <text evidence="6">The sequence shown here is derived from an EMBL/GenBank/DDBJ whole genome shotgun (WGS) entry which is preliminary data.</text>
</comment>
<dbReference type="InterPro" id="IPR016195">
    <property type="entry name" value="Pol/histidinol_Pase-like"/>
</dbReference>
<sequence>MGVRKVGCRITFTLNDATVIHNIFNNPRLRRFDLVAVRPGDVSILTTLTRKTDAVDIITMNPETHVSWLHKSKFMEMIRAEGVGFEFTYASALLPANRRACLHSGRFLIRGLRGRGVVVSSGASSMYELRAPVDVMNMSILWGIQGDHARLAISGNAKQILLRAEARRTVRGALHVSPLEITSNENGMKSIDASVPACRVTSSCALERLLNVKEFRAQKQMLHPRQVQLHRISRGIVRMRWLENLRLWSAWKIRRIFRLQGQTIAPIQWGEPLLTTFPSATLDARLNSDRARKLRSIVYEVKTISMLTRHFPSKILDDDWLVLLDCQTRKQRLDYLKFLRNREREREKDMEKKRLKEISSSLFVQETKCEHSSPLYYPTAKLAKEQRRQLWQRVANAYRCGAPTLVIDCRFLPLLSPRGAELTSIQLKYLISENRDSSAPWQLYFANFDLSNDKVRRLKRRHLSVIDSSSACSPVVLTIDYTHMFGRERIVYLSPDAEEELEDVDDENVYVLGGIVDRVVERGISRQASLEAATSDRVCCKRLPLDKYVKWKSGNKFLTLTAVSSILRDVNNSGGDWESALRRNIPVRNIRSAEEKCAAGRQLHEKIRHFDNQLLQILDREIGQEPL</sequence>
<dbReference type="PANTHER" id="PTHR13563:SF5">
    <property type="entry name" value="TRNA METHYLTRANSFERASE 10 HOMOLOG C"/>
    <property type="match status" value="1"/>
</dbReference>
<name>A0ABR1DK28_NECAM</name>
<organism evidence="6 7">
    <name type="scientific">Necator americanus</name>
    <name type="common">Human hookworm</name>
    <dbReference type="NCBI Taxonomy" id="51031"/>
    <lineage>
        <taxon>Eukaryota</taxon>
        <taxon>Metazoa</taxon>
        <taxon>Ecdysozoa</taxon>
        <taxon>Nematoda</taxon>
        <taxon>Chromadorea</taxon>
        <taxon>Rhabditida</taxon>
        <taxon>Rhabditina</taxon>
        <taxon>Rhabditomorpha</taxon>
        <taxon>Strongyloidea</taxon>
        <taxon>Ancylostomatidae</taxon>
        <taxon>Bunostominae</taxon>
        <taxon>Necator</taxon>
    </lineage>
</organism>
<evidence type="ECO:0000256" key="3">
    <source>
        <dbReference type="ARBA" id="ARBA00022691"/>
    </source>
</evidence>
<dbReference type="InterPro" id="IPR007356">
    <property type="entry name" value="tRNA_m1G_MeTrfase_euk"/>
</dbReference>
<reference evidence="6 7" key="1">
    <citation type="submission" date="2023-08" db="EMBL/GenBank/DDBJ databases">
        <title>A Necator americanus chromosomal reference genome.</title>
        <authorList>
            <person name="Ilik V."/>
            <person name="Petrzelkova K.J."/>
            <person name="Pardy F."/>
            <person name="Fuh T."/>
            <person name="Niatou-Singa F.S."/>
            <person name="Gouil Q."/>
            <person name="Baker L."/>
            <person name="Ritchie M.E."/>
            <person name="Jex A.R."/>
            <person name="Gazzola D."/>
            <person name="Li H."/>
            <person name="Toshio Fujiwara R."/>
            <person name="Zhan B."/>
            <person name="Aroian R.V."/>
            <person name="Pafco B."/>
            <person name="Schwarz E.M."/>
        </authorList>
    </citation>
    <scope>NUCLEOTIDE SEQUENCE [LARGE SCALE GENOMIC DNA]</scope>
    <source>
        <strain evidence="6 7">Aroian</strain>
        <tissue evidence="6">Whole animal</tissue>
    </source>
</reference>
<evidence type="ECO:0000256" key="4">
    <source>
        <dbReference type="ARBA" id="ARBA00022694"/>
    </source>
</evidence>
<keyword evidence="2" id="KW-0808">Transferase</keyword>
<evidence type="ECO:0000256" key="2">
    <source>
        <dbReference type="ARBA" id="ARBA00022679"/>
    </source>
</evidence>
<dbReference type="PANTHER" id="PTHR13563">
    <property type="entry name" value="TRNA (GUANINE-9-) METHYLTRANSFERASE"/>
    <property type="match status" value="1"/>
</dbReference>
<gene>
    <name evidence="6" type="primary">Necator_chrIV.g15904</name>
    <name evidence="6" type="ORF">RB195_002609</name>
</gene>
<evidence type="ECO:0000313" key="7">
    <source>
        <dbReference type="Proteomes" id="UP001303046"/>
    </source>
</evidence>
<dbReference type="InterPro" id="IPR002738">
    <property type="entry name" value="RNase_P_p30"/>
</dbReference>
<keyword evidence="1" id="KW-0489">Methyltransferase</keyword>
<feature type="domain" description="SAM-dependent MTase TRM10-type" evidence="5">
    <location>
        <begin position="390"/>
        <end position="592"/>
    </location>
</feature>
<evidence type="ECO:0000313" key="6">
    <source>
        <dbReference type="EMBL" id="KAK6750744.1"/>
    </source>
</evidence>
<evidence type="ECO:0000259" key="5">
    <source>
        <dbReference type="PROSITE" id="PS51675"/>
    </source>
</evidence>
<keyword evidence="3" id="KW-0949">S-adenosyl-L-methionine</keyword>
<dbReference type="InterPro" id="IPR038459">
    <property type="entry name" value="MT_TRM10-typ_sf"/>
</dbReference>
<dbReference type="Proteomes" id="UP001303046">
    <property type="component" value="Unassembled WGS sequence"/>
</dbReference>
<dbReference type="Pfam" id="PF01876">
    <property type="entry name" value="RNase_P_p30"/>
    <property type="match status" value="1"/>
</dbReference>
<proteinExistence type="predicted"/>
<dbReference type="Gene3D" id="3.40.1280.30">
    <property type="match status" value="1"/>
</dbReference>
<protein>
    <recommendedName>
        <fullName evidence="5">SAM-dependent MTase TRM10-type domain-containing protein</fullName>
    </recommendedName>
</protein>
<evidence type="ECO:0000256" key="1">
    <source>
        <dbReference type="ARBA" id="ARBA00022603"/>
    </source>
</evidence>
<keyword evidence="4" id="KW-0819">tRNA processing</keyword>
<keyword evidence="7" id="KW-1185">Reference proteome</keyword>
<dbReference type="EMBL" id="JAVFWL010000004">
    <property type="protein sequence ID" value="KAK6750744.1"/>
    <property type="molecule type" value="Genomic_DNA"/>
</dbReference>
<accession>A0ABR1DK28</accession>
<dbReference type="Gene3D" id="3.20.20.140">
    <property type="entry name" value="Metal-dependent hydrolases"/>
    <property type="match status" value="1"/>
</dbReference>